<dbReference type="Proteomes" id="UP000076066">
    <property type="component" value="Plasmid unnamed 1"/>
</dbReference>
<dbReference type="KEGG" id="hjo:AY555_10140"/>
<evidence type="ECO:0000313" key="3">
    <source>
        <dbReference type="EMBL" id="AMW35730.1"/>
    </source>
</evidence>
<reference evidence="3 4" key="1">
    <citation type="submission" date="2016-02" db="EMBL/GenBank/DDBJ databases">
        <title>Complete Genome of H5569, the type strain of the newly described species Haematospirillium jordaniae.</title>
        <authorList>
            <person name="Nicholson A.C."/>
            <person name="Humrighouse B.W."/>
            <person name="Loparov V."/>
            <person name="McQuiston J.R."/>
        </authorList>
    </citation>
    <scope>NUCLEOTIDE SEQUENCE [LARGE SCALE GENOMIC DNA]</scope>
    <source>
        <strain evidence="3 4">H5569</strain>
        <plasmid evidence="4">Plasmid unnamed 1</plasmid>
    </source>
</reference>
<dbReference type="RefSeq" id="WP_066136968.1">
    <property type="nucleotide sequence ID" value="NZ_CP014526.1"/>
</dbReference>
<dbReference type="GeneID" id="53317509"/>
<accession>A0A143DGQ9</accession>
<protein>
    <submittedName>
        <fullName evidence="3">Uncharacterized protein</fullName>
    </submittedName>
</protein>
<keyword evidence="3" id="KW-0614">Plasmid</keyword>
<evidence type="ECO:0000256" key="1">
    <source>
        <dbReference type="SAM" id="MobiDB-lite"/>
    </source>
</evidence>
<gene>
    <name evidence="3" type="ORF">AY555_10140</name>
</gene>
<keyword evidence="2" id="KW-0812">Transmembrane</keyword>
<dbReference type="AlphaFoldDB" id="A0A143DGQ9"/>
<feature type="region of interest" description="Disordered" evidence="1">
    <location>
        <begin position="114"/>
        <end position="146"/>
    </location>
</feature>
<dbReference type="OrthoDB" id="7365783at2"/>
<geneLocation type="plasmid" evidence="3 4">
    <name>unnamed 1</name>
</geneLocation>
<dbReference type="EMBL" id="CP014526">
    <property type="protein sequence ID" value="AMW35730.1"/>
    <property type="molecule type" value="Genomic_DNA"/>
</dbReference>
<evidence type="ECO:0000313" key="4">
    <source>
        <dbReference type="Proteomes" id="UP000076066"/>
    </source>
</evidence>
<keyword evidence="2" id="KW-0472">Membrane</keyword>
<feature type="compositionally biased region" description="Low complexity" evidence="1">
    <location>
        <begin position="136"/>
        <end position="146"/>
    </location>
</feature>
<keyword evidence="2" id="KW-1133">Transmembrane helix</keyword>
<proteinExistence type="predicted"/>
<organism evidence="3 4">
    <name type="scientific">Haematospirillum jordaniae</name>
    <dbReference type="NCBI Taxonomy" id="1549855"/>
    <lineage>
        <taxon>Bacteria</taxon>
        <taxon>Pseudomonadati</taxon>
        <taxon>Pseudomonadota</taxon>
        <taxon>Alphaproteobacteria</taxon>
        <taxon>Rhodospirillales</taxon>
        <taxon>Novispirillaceae</taxon>
        <taxon>Haematospirillum</taxon>
    </lineage>
</organism>
<evidence type="ECO:0000256" key="2">
    <source>
        <dbReference type="SAM" id="Phobius"/>
    </source>
</evidence>
<name>A0A143DGQ9_9PROT</name>
<keyword evidence="4" id="KW-1185">Reference proteome</keyword>
<feature type="transmembrane region" description="Helical" evidence="2">
    <location>
        <begin position="152"/>
        <end position="169"/>
    </location>
</feature>
<sequence>MPDGFNALQREVRSAASRSPEFLSFDGLVDAEDVCDKAVCMEYTNADGGKSKRWITMRSIDEDGPTPKFFAYCWVRRQVRSFRADRVETFIDCDGECISGRDFFERIGVNLPPPASVSRSRKKSRKADTEHSSYNSSSGTAATTESAGTGNTIATLVFIGFVIYLISLLF</sequence>